<sequence>MSRPHIRCRSYPHHQSRFNPLTETFATVFSCIGSQFLTTACPELSATFLEGSRFRQAKSIDASQPSEKTPYPMSVLKPPNFISIPEVLATMHRILYIFKLFIIASWFNLSSRHGQLSSGLIQREMSDTGIGVSATTRLLTESWTTLRENSRWGVAK</sequence>
<keyword evidence="2" id="KW-1185">Reference proteome</keyword>
<accession>A0A9K3L493</accession>
<gene>
    <name evidence="1" type="ORF">IV203_000089</name>
</gene>
<dbReference type="Proteomes" id="UP000693970">
    <property type="component" value="Unassembled WGS sequence"/>
</dbReference>
<reference evidence="1" key="1">
    <citation type="journal article" date="2021" name="Sci. Rep.">
        <title>Diploid genomic architecture of Nitzschia inconspicua, an elite biomass production diatom.</title>
        <authorList>
            <person name="Oliver A."/>
            <person name="Podell S."/>
            <person name="Pinowska A."/>
            <person name="Traller J.C."/>
            <person name="Smith S.R."/>
            <person name="McClure R."/>
            <person name="Beliaev A."/>
            <person name="Bohutskyi P."/>
            <person name="Hill E.A."/>
            <person name="Rabines A."/>
            <person name="Zheng H."/>
            <person name="Allen L.Z."/>
            <person name="Kuo A."/>
            <person name="Grigoriev I.V."/>
            <person name="Allen A.E."/>
            <person name="Hazlebeck D."/>
            <person name="Allen E.E."/>
        </authorList>
    </citation>
    <scope>NUCLEOTIDE SEQUENCE</scope>
    <source>
        <strain evidence="1">Hildebrandi</strain>
    </source>
</reference>
<proteinExistence type="predicted"/>
<dbReference type="EMBL" id="JAGRRH010000015">
    <property type="protein sequence ID" value="KAG7355403.1"/>
    <property type="molecule type" value="Genomic_DNA"/>
</dbReference>
<evidence type="ECO:0000313" key="1">
    <source>
        <dbReference type="EMBL" id="KAG7355403.1"/>
    </source>
</evidence>
<organism evidence="1 2">
    <name type="scientific">Nitzschia inconspicua</name>
    <dbReference type="NCBI Taxonomy" id="303405"/>
    <lineage>
        <taxon>Eukaryota</taxon>
        <taxon>Sar</taxon>
        <taxon>Stramenopiles</taxon>
        <taxon>Ochrophyta</taxon>
        <taxon>Bacillariophyta</taxon>
        <taxon>Bacillariophyceae</taxon>
        <taxon>Bacillariophycidae</taxon>
        <taxon>Bacillariales</taxon>
        <taxon>Bacillariaceae</taxon>
        <taxon>Nitzschia</taxon>
    </lineage>
</organism>
<protein>
    <submittedName>
        <fullName evidence="1">Uncharacterized protein</fullName>
    </submittedName>
</protein>
<dbReference type="AlphaFoldDB" id="A0A9K3L493"/>
<reference evidence="1" key="2">
    <citation type="submission" date="2021-04" db="EMBL/GenBank/DDBJ databases">
        <authorList>
            <person name="Podell S."/>
        </authorList>
    </citation>
    <scope>NUCLEOTIDE SEQUENCE</scope>
    <source>
        <strain evidence="1">Hildebrandi</strain>
    </source>
</reference>
<name>A0A9K3L493_9STRA</name>
<evidence type="ECO:0000313" key="2">
    <source>
        <dbReference type="Proteomes" id="UP000693970"/>
    </source>
</evidence>
<comment type="caution">
    <text evidence="1">The sequence shown here is derived from an EMBL/GenBank/DDBJ whole genome shotgun (WGS) entry which is preliminary data.</text>
</comment>